<sequence>MSLRSNPWRDHIQTRSGPECFIGRGAAFRPIARARVFRSYGKPNFFEATVVHIQPRAGTKDLAVKETESVYKMEEERVSPSTPPIEPSVLASVLERNIDALRHKRREEERKASLQDRIAEVITRFSGSMAFVYVHLLLVAGWVAVNLGLIPGGPVFDPTFVILATFASVEAIFLSTFVLISQNRAAAEADRRAELDLQTNLLSEHEITRLLTLTRAIAAHLGIREANDPDLEELERHVAPEKVLDRLTDGESRRSP</sequence>
<evidence type="ECO:0000313" key="3">
    <source>
        <dbReference type="EMBL" id="EIM29505.1"/>
    </source>
</evidence>
<proteinExistence type="predicted"/>
<feature type="transmembrane region" description="Helical" evidence="2">
    <location>
        <begin position="161"/>
        <end position="181"/>
    </location>
</feature>
<dbReference type="EMBL" id="JH660641">
    <property type="protein sequence ID" value="EIM29505.1"/>
    <property type="molecule type" value="Genomic_DNA"/>
</dbReference>
<dbReference type="eggNOG" id="COG4420">
    <property type="taxonomic scope" value="Bacteria"/>
</dbReference>
<feature type="coiled-coil region" evidence="1">
    <location>
        <begin position="91"/>
        <end position="124"/>
    </location>
</feature>
<dbReference type="Pfam" id="PF06210">
    <property type="entry name" value="DUF1003"/>
    <property type="match status" value="1"/>
</dbReference>
<accession>I4YZW3</accession>
<keyword evidence="2" id="KW-0812">Transmembrane</keyword>
<organism evidence="3 4">
    <name type="scientific">Microvirga lotononidis</name>
    <dbReference type="NCBI Taxonomy" id="864069"/>
    <lineage>
        <taxon>Bacteria</taxon>
        <taxon>Pseudomonadati</taxon>
        <taxon>Pseudomonadota</taxon>
        <taxon>Alphaproteobacteria</taxon>
        <taxon>Hyphomicrobiales</taxon>
        <taxon>Methylobacteriaceae</taxon>
        <taxon>Microvirga</taxon>
    </lineage>
</organism>
<dbReference type="InterPro" id="IPR010406">
    <property type="entry name" value="DUF1003"/>
</dbReference>
<dbReference type="AlphaFoldDB" id="I4YZW3"/>
<dbReference type="PANTHER" id="PTHR41386">
    <property type="entry name" value="INTEGRAL MEMBRANE PROTEIN-RELATED"/>
    <property type="match status" value="1"/>
</dbReference>
<evidence type="ECO:0000256" key="1">
    <source>
        <dbReference type="SAM" id="Coils"/>
    </source>
</evidence>
<feature type="transmembrane region" description="Helical" evidence="2">
    <location>
        <begin position="130"/>
        <end position="149"/>
    </location>
</feature>
<reference evidence="3 4" key="1">
    <citation type="submission" date="2012-02" db="EMBL/GenBank/DDBJ databases">
        <title>Improved High-Quality Draft sequence of Microvirga sp. WSM3557.</title>
        <authorList>
            <consortium name="US DOE Joint Genome Institute"/>
            <person name="Lucas S."/>
            <person name="Han J."/>
            <person name="Lapidus A."/>
            <person name="Cheng J.-F."/>
            <person name="Goodwin L."/>
            <person name="Pitluck S."/>
            <person name="Peters L."/>
            <person name="Zhang X."/>
            <person name="Detter J.C."/>
            <person name="Han C."/>
            <person name="Tapia R."/>
            <person name="Land M."/>
            <person name="Hauser L."/>
            <person name="Kyrpides N."/>
            <person name="Ivanova N."/>
            <person name="Pagani I."/>
            <person name="Brau L."/>
            <person name="Yates R."/>
            <person name="O'Hara G."/>
            <person name="Rui T."/>
            <person name="Howieson J."/>
            <person name="Reeve W."/>
            <person name="Woyke T."/>
        </authorList>
    </citation>
    <scope>NUCLEOTIDE SEQUENCE [LARGE SCALE GENOMIC DNA]</scope>
    <source>
        <strain evidence="3 4">WSM3557</strain>
    </source>
</reference>
<evidence type="ECO:0000256" key="2">
    <source>
        <dbReference type="SAM" id="Phobius"/>
    </source>
</evidence>
<keyword evidence="1" id="KW-0175">Coiled coil</keyword>
<keyword evidence="2" id="KW-0472">Membrane</keyword>
<dbReference type="Proteomes" id="UP000003947">
    <property type="component" value="Unassembled WGS sequence"/>
</dbReference>
<dbReference type="PATRIC" id="fig|864069.3.peg.2174"/>
<gene>
    <name evidence="3" type="ORF">MicloDRAFT_00019850</name>
</gene>
<keyword evidence="4" id="KW-1185">Reference proteome</keyword>
<evidence type="ECO:0000313" key="4">
    <source>
        <dbReference type="Proteomes" id="UP000003947"/>
    </source>
</evidence>
<keyword evidence="2" id="KW-1133">Transmembrane helix</keyword>
<dbReference type="PANTHER" id="PTHR41386:SF1">
    <property type="entry name" value="MEMBRANE PROTEIN"/>
    <property type="match status" value="1"/>
</dbReference>
<protein>
    <submittedName>
        <fullName evidence="3">Putative membrane protein</fullName>
    </submittedName>
</protein>
<dbReference type="STRING" id="864069.MicloDRAFT_00019850"/>
<name>I4YZW3_9HYPH</name>
<dbReference type="HOGENOM" id="CLU_1085075_0_0_5"/>